<evidence type="ECO:0008006" key="3">
    <source>
        <dbReference type="Google" id="ProtNLM"/>
    </source>
</evidence>
<protein>
    <recommendedName>
        <fullName evidence="3">Uroporphyrinogen decarboxylase (URO-D)</fullName>
    </recommendedName>
</protein>
<name>A0AAC9QXI0_EUBLI</name>
<dbReference type="KEGG" id="elim:B2M23_18560"/>
<reference evidence="2" key="1">
    <citation type="journal article" date="2017" name="Sci. Rep.">
        <title>Determination of the Genome and Primary Transcriptome of Syngas Fermenting Eubacterium limosum ATCC 8486.</title>
        <authorList>
            <person name="Song Y."/>
            <person name="Shin J."/>
            <person name="Jeong Y."/>
            <person name="Jin S."/>
            <person name="Lee J.K."/>
            <person name="Kim D.R."/>
            <person name="Kim S.C."/>
            <person name="Cho S."/>
            <person name="Cho B.K."/>
        </authorList>
    </citation>
    <scope>NUCLEOTIDE SEQUENCE [LARGE SCALE GENOMIC DNA]</scope>
    <source>
        <strain evidence="2">ATCC 8486</strain>
    </source>
</reference>
<dbReference type="RefSeq" id="WP_038351515.1">
    <property type="nucleotide sequence ID" value="NZ_CP019962.1"/>
</dbReference>
<dbReference type="AlphaFoldDB" id="A0AAC9QXI0"/>
<evidence type="ECO:0000313" key="2">
    <source>
        <dbReference type="Proteomes" id="UP000192391"/>
    </source>
</evidence>
<dbReference type="InterPro" id="IPR038071">
    <property type="entry name" value="UROD/MetE-like_sf"/>
</dbReference>
<dbReference type="Proteomes" id="UP000192391">
    <property type="component" value="Chromosome"/>
</dbReference>
<accession>A0AAC9QXI0</accession>
<gene>
    <name evidence="1" type="ORF">B2M23_18560</name>
</gene>
<evidence type="ECO:0000313" key="1">
    <source>
        <dbReference type="EMBL" id="ARD67411.1"/>
    </source>
</evidence>
<sequence>MRDDVKKTCEERTQNIKDVFDNKIPKRVPISVSLPLTAVADYGKVDRKAAYWDPSLLEPAAEELCEMIPTDTCIYAGSVYAPYSSQTLDAKNKLMSNTGIMQHPNTECMQADEYSELIEDPYAFLIDKCVPRLYKNLNVEESAGKVLFSLYEEMVLEGDYYAKTGSMVERLNEKYGYPSDVGIQGFGRAPMDWIGDQLRSFSGICMDVRRHRKELSEALDAIYPMMYKMGKCTDSRQINRYNPTMFQLHMATYIREKDFAEVWLPSWKRLVTDYAALGMRCGAFLEHDWTRLLDYLYELPTGMYFTFELTDPREIKKKLGKKFVLGGGFPLNNLLTCTKQEVIDKTKAWLDIMAPGGQYIFGFDKDPITLADIKLENLAAVCETVRDYGVYENDGTATGEVFRKEDYHHSEVPAFKSRYYQSWDDYLKYYPNTPDNARALVMAAQDAVFEKFFYMSC</sequence>
<proteinExistence type="predicted"/>
<dbReference type="SUPFAM" id="SSF51726">
    <property type="entry name" value="UROD/MetE-like"/>
    <property type="match status" value="1"/>
</dbReference>
<dbReference type="EMBL" id="CP019962">
    <property type="protein sequence ID" value="ARD67411.1"/>
    <property type="molecule type" value="Genomic_DNA"/>
</dbReference>
<dbReference type="Gene3D" id="3.20.20.210">
    <property type="match status" value="1"/>
</dbReference>
<organism evidence="1 2">
    <name type="scientific">Eubacterium limosum</name>
    <dbReference type="NCBI Taxonomy" id="1736"/>
    <lineage>
        <taxon>Bacteria</taxon>
        <taxon>Bacillati</taxon>
        <taxon>Bacillota</taxon>
        <taxon>Clostridia</taxon>
        <taxon>Eubacteriales</taxon>
        <taxon>Eubacteriaceae</taxon>
        <taxon>Eubacterium</taxon>
    </lineage>
</organism>